<sequence>MTQSTPSAVNVTDLDESVSNVRFEDYDLDALDLGGGVNWTPPEPLEGTKYYSIQLVWDQTFDYRSVISDVSVGERHYEIPVDTYLGTFPYMYVYTKSSLLEQTTPVGILISDTAPEITNIQFSDQDLDQYEIGGNLTWTEPANWTLLTHYYIYFAAEASGSRRLASVDNTTIDCTNATNVSECQTTTTGTGTSTSTSQTSTSSTATTRTETSTTSSSTTSTGFTYLTRPTSAHNFVNLNLYATDAWPYIVQCLSFNCWHQC</sequence>
<name>A0ABP0SR15_9DINO</name>
<dbReference type="Proteomes" id="UP001642484">
    <property type="component" value="Unassembled WGS sequence"/>
</dbReference>
<comment type="caution">
    <text evidence="2">The sequence shown here is derived from an EMBL/GenBank/DDBJ whole genome shotgun (WGS) entry which is preliminary data.</text>
</comment>
<organism evidence="2 3">
    <name type="scientific">Durusdinium trenchii</name>
    <dbReference type="NCBI Taxonomy" id="1381693"/>
    <lineage>
        <taxon>Eukaryota</taxon>
        <taxon>Sar</taxon>
        <taxon>Alveolata</taxon>
        <taxon>Dinophyceae</taxon>
        <taxon>Suessiales</taxon>
        <taxon>Symbiodiniaceae</taxon>
        <taxon>Durusdinium</taxon>
    </lineage>
</organism>
<gene>
    <name evidence="2" type="ORF">CCMP2556_LOCUS53102</name>
</gene>
<feature type="region of interest" description="Disordered" evidence="1">
    <location>
        <begin position="184"/>
        <end position="221"/>
    </location>
</feature>
<evidence type="ECO:0000256" key="1">
    <source>
        <dbReference type="SAM" id="MobiDB-lite"/>
    </source>
</evidence>
<dbReference type="EMBL" id="CAXAMN010028040">
    <property type="protein sequence ID" value="CAK9114850.1"/>
    <property type="molecule type" value="Genomic_DNA"/>
</dbReference>
<feature type="compositionally biased region" description="Low complexity" evidence="1">
    <location>
        <begin position="185"/>
        <end position="221"/>
    </location>
</feature>
<proteinExistence type="predicted"/>
<reference evidence="2 3" key="1">
    <citation type="submission" date="2024-02" db="EMBL/GenBank/DDBJ databases">
        <authorList>
            <person name="Chen Y."/>
            <person name="Shah S."/>
            <person name="Dougan E. K."/>
            <person name="Thang M."/>
            <person name="Chan C."/>
        </authorList>
    </citation>
    <scope>NUCLEOTIDE SEQUENCE [LARGE SCALE GENOMIC DNA]</scope>
</reference>
<keyword evidence="3" id="KW-1185">Reference proteome</keyword>
<protein>
    <submittedName>
        <fullName evidence="2">Uncharacterized protein</fullName>
    </submittedName>
</protein>
<accession>A0ABP0SR15</accession>
<evidence type="ECO:0000313" key="2">
    <source>
        <dbReference type="EMBL" id="CAK9114850.1"/>
    </source>
</evidence>
<evidence type="ECO:0000313" key="3">
    <source>
        <dbReference type="Proteomes" id="UP001642484"/>
    </source>
</evidence>